<dbReference type="Gene3D" id="3.30.450.40">
    <property type="match status" value="1"/>
</dbReference>
<dbReference type="EMBL" id="NOKQ01000220">
    <property type="protein sequence ID" value="OZS77568.1"/>
    <property type="molecule type" value="Genomic_DNA"/>
</dbReference>
<feature type="domain" description="GAF" evidence="2">
    <location>
        <begin position="25"/>
        <end position="182"/>
    </location>
</feature>
<reference evidence="3 4" key="1">
    <citation type="submission" date="2017-07" db="EMBL/GenBank/DDBJ databases">
        <title>Tetzosporium hominis gen.nov. sp.nov.</title>
        <authorList>
            <person name="Tetz G."/>
            <person name="Tetz V."/>
        </authorList>
    </citation>
    <scope>NUCLEOTIDE SEQUENCE [LARGE SCALE GENOMIC DNA]</scope>
    <source>
        <strain evidence="3 4">VT-49</strain>
    </source>
</reference>
<gene>
    <name evidence="3" type="ORF">CF394_10160</name>
</gene>
<dbReference type="Proteomes" id="UP000217065">
    <property type="component" value="Unassembled WGS sequence"/>
</dbReference>
<dbReference type="InterPro" id="IPR041522">
    <property type="entry name" value="CdaR_GGDEF"/>
</dbReference>
<dbReference type="Gene3D" id="1.10.10.2840">
    <property type="entry name" value="PucR C-terminal helix-turn-helix domain"/>
    <property type="match status" value="1"/>
</dbReference>
<proteinExistence type="inferred from homology"/>
<dbReference type="AlphaFoldDB" id="A0A264W1U0"/>
<dbReference type="Pfam" id="PF13185">
    <property type="entry name" value="GAF_2"/>
    <property type="match status" value="1"/>
</dbReference>
<dbReference type="InterPro" id="IPR029016">
    <property type="entry name" value="GAF-like_dom_sf"/>
</dbReference>
<comment type="similarity">
    <text evidence="1">Belongs to the CdaR family.</text>
</comment>
<keyword evidence="4" id="KW-1185">Reference proteome</keyword>
<organism evidence="3 4">
    <name type="scientific">Tetzosporium hominis</name>
    <dbReference type="NCBI Taxonomy" id="2020506"/>
    <lineage>
        <taxon>Bacteria</taxon>
        <taxon>Bacillati</taxon>
        <taxon>Bacillota</taxon>
        <taxon>Bacilli</taxon>
        <taxon>Bacillales</taxon>
        <taxon>Caryophanaceae</taxon>
        <taxon>Tetzosporium</taxon>
    </lineage>
</organism>
<evidence type="ECO:0000259" key="2">
    <source>
        <dbReference type="SMART" id="SM00065"/>
    </source>
</evidence>
<dbReference type="Pfam" id="PF17853">
    <property type="entry name" value="GGDEF_2"/>
    <property type="match status" value="1"/>
</dbReference>
<dbReference type="PANTHER" id="PTHR33744:SF1">
    <property type="entry name" value="DNA-BINDING TRANSCRIPTIONAL ACTIVATOR ADER"/>
    <property type="match status" value="1"/>
</dbReference>
<dbReference type="SMART" id="SM00065">
    <property type="entry name" value="GAF"/>
    <property type="match status" value="1"/>
</dbReference>
<dbReference type="PANTHER" id="PTHR33744">
    <property type="entry name" value="CARBOHYDRATE DIACID REGULATOR"/>
    <property type="match status" value="1"/>
</dbReference>
<dbReference type="InterPro" id="IPR025736">
    <property type="entry name" value="PucR_C-HTH_dom"/>
</dbReference>
<evidence type="ECO:0000313" key="4">
    <source>
        <dbReference type="Proteomes" id="UP000217065"/>
    </source>
</evidence>
<evidence type="ECO:0000313" key="3">
    <source>
        <dbReference type="EMBL" id="OZS77568.1"/>
    </source>
</evidence>
<name>A0A264W1U0_9BACL</name>
<dbReference type="OrthoDB" id="143422at2"/>
<accession>A0A264W1U0</accession>
<dbReference type="SUPFAM" id="SSF55781">
    <property type="entry name" value="GAF domain-like"/>
    <property type="match status" value="1"/>
</dbReference>
<dbReference type="InterPro" id="IPR042070">
    <property type="entry name" value="PucR_C-HTH_sf"/>
</dbReference>
<protein>
    <recommendedName>
        <fullName evidence="2">GAF domain-containing protein</fullName>
    </recommendedName>
</protein>
<sequence length="583" mass="66496">MNESLSKRQLESLLYATNVMNSSLDFETIIESLLQVCVSQVQAIDGGVLFLFDEERQRLIAKKTTVLDKTIIDKVALKPGESMTGQCFIRKEIVLFQGRESVTSLTDTLSPENKRYLHLSVPTMPYSTICAPLLIKGQCLGVITLDAFKPVEISDEDLKLVKAISQQAAVTLENARLYQTQERAMNDVKRVNYALQRSSTIHRELTELVLNGKSLNEITSYIGNRLQVDYAVLNEERDFSVSASSPQLEELIETHYPSTSNFPLQTEVLELKDRHLHFVAFRLGSRQEPIGWLLCSKTEPFDAIDTNTLEHASSILAMELIKTRAIEDAQLQMRGEFAEQLFSGVLKEDLPLLAKRLHLPVDGDFVVAIARFDAPIEKVVMYPRVVQQATKHFQQFVHFASLDSRELKVIVHLPPNKEVHQVTAIWKGWITELEALTHCKATVGIGKKHSHLRRAYYSSQEAYQTLRHLEKMHSTQAVLSFDELGLHRLLLQSPKEDIQNYIQETMGTLLHYDQEKNSDLILTLRTYFSHQQQMKPTAEALHIHANTLIYRLRRIEEITGKTLTNLDDLLSLHTALHFLQDEM</sequence>
<comment type="caution">
    <text evidence="3">The sequence shown here is derived from an EMBL/GenBank/DDBJ whole genome shotgun (WGS) entry which is preliminary data.</text>
</comment>
<dbReference type="RefSeq" id="WP_094943429.1">
    <property type="nucleotide sequence ID" value="NZ_NOKQ01000220.1"/>
</dbReference>
<dbReference type="InterPro" id="IPR003018">
    <property type="entry name" value="GAF"/>
</dbReference>
<evidence type="ECO:0000256" key="1">
    <source>
        <dbReference type="ARBA" id="ARBA00006754"/>
    </source>
</evidence>
<dbReference type="Pfam" id="PF13556">
    <property type="entry name" value="HTH_30"/>
    <property type="match status" value="1"/>
</dbReference>
<dbReference type="InterPro" id="IPR051448">
    <property type="entry name" value="CdaR-like_regulators"/>
</dbReference>